<reference evidence="2" key="1">
    <citation type="submission" date="2016-09" db="EMBL/GenBank/DDBJ databases">
        <authorList>
            <person name="Varghese N."/>
            <person name="Submissions S."/>
        </authorList>
    </citation>
    <scope>NUCLEOTIDE SEQUENCE [LARGE SCALE GENOMIC DNA]</scope>
    <source>
        <strain evidence="2">JS23</strain>
    </source>
</reference>
<dbReference type="STRING" id="1770053.SAMN05216551_10391"/>
<evidence type="ECO:0000313" key="1">
    <source>
        <dbReference type="EMBL" id="SDV47546.1"/>
    </source>
</evidence>
<gene>
    <name evidence="1" type="ORF">SAMN05216551_10391</name>
</gene>
<accession>A0A1H2PM36</accession>
<dbReference type="Proteomes" id="UP000243719">
    <property type="component" value="Unassembled WGS sequence"/>
</dbReference>
<protein>
    <submittedName>
        <fullName evidence="1">Uncharacterized protein</fullName>
    </submittedName>
</protein>
<sequence>MARGAGAGEVGGLTDSLAHEGDAGRVAWPAHPPIQVVEEGAEAFRVSA</sequence>
<proteinExistence type="predicted"/>
<evidence type="ECO:0000313" key="2">
    <source>
        <dbReference type="Proteomes" id="UP000243719"/>
    </source>
</evidence>
<dbReference type="AlphaFoldDB" id="A0A1H2PM36"/>
<name>A0A1H2PM36_9BURK</name>
<organism evidence="1 2">
    <name type="scientific">Chitinasiproducens palmae</name>
    <dbReference type="NCBI Taxonomy" id="1770053"/>
    <lineage>
        <taxon>Bacteria</taxon>
        <taxon>Pseudomonadati</taxon>
        <taxon>Pseudomonadota</taxon>
        <taxon>Betaproteobacteria</taxon>
        <taxon>Burkholderiales</taxon>
        <taxon>Burkholderiaceae</taxon>
        <taxon>Chitinasiproducens</taxon>
    </lineage>
</organism>
<dbReference type="EMBL" id="FNLO01000003">
    <property type="protein sequence ID" value="SDV47546.1"/>
    <property type="molecule type" value="Genomic_DNA"/>
</dbReference>
<keyword evidence="2" id="KW-1185">Reference proteome</keyword>